<keyword evidence="3" id="KW-1185">Reference proteome</keyword>
<dbReference type="EMBL" id="JAAABM010000014">
    <property type="protein sequence ID" value="KAF7673030.1"/>
    <property type="molecule type" value="Genomic_DNA"/>
</dbReference>
<proteinExistence type="predicted"/>
<dbReference type="RefSeq" id="XP_038783373.1">
    <property type="nucleotide sequence ID" value="XM_038934028.1"/>
</dbReference>
<reference evidence="2" key="1">
    <citation type="submission" date="2020-01" db="EMBL/GenBank/DDBJ databases">
        <authorList>
            <person name="Feng Z.H.Z."/>
        </authorList>
    </citation>
    <scope>NUCLEOTIDE SEQUENCE</scope>
    <source>
        <strain evidence="2">CBS107.38</strain>
    </source>
</reference>
<comment type="caution">
    <text evidence="2">The sequence shown here is derived from an EMBL/GenBank/DDBJ whole genome shotgun (WGS) entry which is preliminary data.</text>
</comment>
<dbReference type="OrthoDB" id="3559580at2759"/>
<reference evidence="2" key="2">
    <citation type="submission" date="2020-08" db="EMBL/GenBank/DDBJ databases">
        <title>Draft Genome Sequence of Cumin Blight Pathogen Alternaria burnsii.</title>
        <authorList>
            <person name="Feng Z."/>
        </authorList>
    </citation>
    <scope>NUCLEOTIDE SEQUENCE</scope>
    <source>
        <strain evidence="2">CBS107.38</strain>
    </source>
</reference>
<accession>A0A8H7EC36</accession>
<dbReference type="InterPro" id="IPR046497">
    <property type="entry name" value="DUF6590"/>
</dbReference>
<evidence type="ECO:0000259" key="1">
    <source>
        <dbReference type="Pfam" id="PF20233"/>
    </source>
</evidence>
<dbReference type="Pfam" id="PF20233">
    <property type="entry name" value="DUF6590"/>
    <property type="match status" value="1"/>
</dbReference>
<dbReference type="PANTHER" id="PTHR35391">
    <property type="entry name" value="C2H2-TYPE DOMAIN-CONTAINING PROTEIN-RELATED"/>
    <property type="match status" value="1"/>
</dbReference>
<feature type="domain" description="DUF6590" evidence="1">
    <location>
        <begin position="107"/>
        <end position="262"/>
    </location>
</feature>
<gene>
    <name evidence="2" type="ORF">GT037_008981</name>
</gene>
<dbReference type="Proteomes" id="UP000596902">
    <property type="component" value="Unassembled WGS sequence"/>
</dbReference>
<dbReference type="AlphaFoldDB" id="A0A8H7EC36"/>
<evidence type="ECO:0000313" key="3">
    <source>
        <dbReference type="Proteomes" id="UP000596902"/>
    </source>
</evidence>
<dbReference type="GeneID" id="62207206"/>
<dbReference type="PANTHER" id="PTHR35391:SF5">
    <property type="entry name" value="DUF6590 DOMAIN-CONTAINING PROTEIN"/>
    <property type="match status" value="1"/>
</dbReference>
<name>A0A8H7EC36_9PLEO</name>
<evidence type="ECO:0000313" key="2">
    <source>
        <dbReference type="EMBL" id="KAF7673030.1"/>
    </source>
</evidence>
<protein>
    <recommendedName>
        <fullName evidence="1">DUF6590 domain-containing protein</fullName>
    </recommendedName>
</protein>
<sequence length="290" mass="33538">MSQQPVWSNEYQRYLHTVWDETHNRYYWTHHVEGQGWVFFDWLPVHPVPVQPYIDPRRDSVVHTGGQPAGPSNLFSREGTTVVGSYTTSNPVPYEPLDQSFKVRHSDYFREGRMFAILFIEAAGTNAANYVTHYNGDLSRLSQFTRVRYGELAHAQVRRFIVVKHRREFCYAVPVFTYNNRATTKPGVRPDEHAIAYSYGYSPQLVPGEEELKKFPIAIEMIENEKPLAIASRIYFGIHHPIQYNVKVKDLGCVHSDWMATFSGYWKMENTDAPGQGLEVTYDPTNHDTN</sequence>
<organism evidence="2 3">
    <name type="scientific">Alternaria burnsii</name>
    <dbReference type="NCBI Taxonomy" id="1187904"/>
    <lineage>
        <taxon>Eukaryota</taxon>
        <taxon>Fungi</taxon>
        <taxon>Dikarya</taxon>
        <taxon>Ascomycota</taxon>
        <taxon>Pezizomycotina</taxon>
        <taxon>Dothideomycetes</taxon>
        <taxon>Pleosporomycetidae</taxon>
        <taxon>Pleosporales</taxon>
        <taxon>Pleosporineae</taxon>
        <taxon>Pleosporaceae</taxon>
        <taxon>Alternaria</taxon>
        <taxon>Alternaria sect. Alternaria</taxon>
    </lineage>
</organism>